<dbReference type="Proteomes" id="UP001416858">
    <property type="component" value="Unassembled WGS sequence"/>
</dbReference>
<reference evidence="1 2" key="1">
    <citation type="submission" date="2024-02" db="EMBL/GenBank/DDBJ databases">
        <title>Rhodopirellula caenicola NBRC 110016.</title>
        <authorList>
            <person name="Ichikawa N."/>
            <person name="Katano-Makiyama Y."/>
            <person name="Hidaka K."/>
        </authorList>
    </citation>
    <scope>NUCLEOTIDE SEQUENCE [LARGE SCALE GENOMIC DNA]</scope>
    <source>
        <strain evidence="1 2">NBRC 110016</strain>
    </source>
</reference>
<evidence type="ECO:0008006" key="3">
    <source>
        <dbReference type="Google" id="ProtNLM"/>
    </source>
</evidence>
<proteinExistence type="predicted"/>
<evidence type="ECO:0000313" key="1">
    <source>
        <dbReference type="EMBL" id="GAA5504595.1"/>
    </source>
</evidence>
<protein>
    <recommendedName>
        <fullName evidence="3">Secreted protein</fullName>
    </recommendedName>
</protein>
<dbReference type="EMBL" id="BAABRO010000001">
    <property type="protein sequence ID" value="GAA5504595.1"/>
    <property type="molecule type" value="Genomic_DNA"/>
</dbReference>
<organism evidence="1 2">
    <name type="scientific">Novipirellula caenicola</name>
    <dbReference type="NCBI Taxonomy" id="1536901"/>
    <lineage>
        <taxon>Bacteria</taxon>
        <taxon>Pseudomonadati</taxon>
        <taxon>Planctomycetota</taxon>
        <taxon>Planctomycetia</taxon>
        <taxon>Pirellulales</taxon>
        <taxon>Pirellulaceae</taxon>
        <taxon>Novipirellula</taxon>
    </lineage>
</organism>
<name>A0ABP9VJ48_9BACT</name>
<sequence length="248" mass="27726">MLPMHKHRHRMAIWLATMVLAVSTGGVGYSGDFRVTTEIYENASSKPAAKHLILFAGNLTYDLAEIQDRYVTVYDPDRKRVILLDRVEKTRTTINTEDLVRITAQARAAAETSEQQQRIGVAAIPEVDGAKYSISYGDARYETSTKTPSDAEMAVQYGQFVDLASRLNLVHRRGLPPFARMTLSQRIASDGKIPTETTLTIRRGIQVDRFRSSHTYISTLSQQDREQIDEIGGMLALYSEVPLSDSGE</sequence>
<gene>
    <name evidence="1" type="ORF">Rcae01_00034</name>
</gene>
<accession>A0ABP9VJ48</accession>
<evidence type="ECO:0000313" key="2">
    <source>
        <dbReference type="Proteomes" id="UP001416858"/>
    </source>
</evidence>
<keyword evidence="2" id="KW-1185">Reference proteome</keyword>
<comment type="caution">
    <text evidence="1">The sequence shown here is derived from an EMBL/GenBank/DDBJ whole genome shotgun (WGS) entry which is preliminary data.</text>
</comment>